<accession>A0A8X6IHT6</accession>
<protein>
    <submittedName>
        <fullName evidence="1">Uncharacterized protein</fullName>
    </submittedName>
</protein>
<keyword evidence="2" id="KW-1185">Reference proteome</keyword>
<dbReference type="EMBL" id="BMAV01026020">
    <property type="protein sequence ID" value="GFS46572.1"/>
    <property type="molecule type" value="Genomic_DNA"/>
</dbReference>
<gene>
    <name evidence="1" type="ORF">TNIN_308801</name>
</gene>
<evidence type="ECO:0000313" key="2">
    <source>
        <dbReference type="Proteomes" id="UP000886998"/>
    </source>
</evidence>
<name>A0A8X6IHT6_9ARAC</name>
<sequence length="84" mass="9605">MSRTLKVSCASEKNVQLLSEELKPQGNYLRSIVRSMCHSRCYIPCGKMCWDSIMHKHILSGWGENSGNFPRRYGILCWANGLAR</sequence>
<reference evidence="1" key="1">
    <citation type="submission" date="2020-08" db="EMBL/GenBank/DDBJ databases">
        <title>Multicomponent nature underlies the extraordinary mechanical properties of spider dragline silk.</title>
        <authorList>
            <person name="Kono N."/>
            <person name="Nakamura H."/>
            <person name="Mori M."/>
            <person name="Yoshida Y."/>
            <person name="Ohtoshi R."/>
            <person name="Malay A.D."/>
            <person name="Moran D.A.P."/>
            <person name="Tomita M."/>
            <person name="Numata K."/>
            <person name="Arakawa K."/>
        </authorList>
    </citation>
    <scope>NUCLEOTIDE SEQUENCE</scope>
</reference>
<dbReference type="Proteomes" id="UP000886998">
    <property type="component" value="Unassembled WGS sequence"/>
</dbReference>
<proteinExistence type="predicted"/>
<evidence type="ECO:0000313" key="1">
    <source>
        <dbReference type="EMBL" id="GFS46572.1"/>
    </source>
</evidence>
<organism evidence="1 2">
    <name type="scientific">Trichonephila inaurata madagascariensis</name>
    <dbReference type="NCBI Taxonomy" id="2747483"/>
    <lineage>
        <taxon>Eukaryota</taxon>
        <taxon>Metazoa</taxon>
        <taxon>Ecdysozoa</taxon>
        <taxon>Arthropoda</taxon>
        <taxon>Chelicerata</taxon>
        <taxon>Arachnida</taxon>
        <taxon>Araneae</taxon>
        <taxon>Araneomorphae</taxon>
        <taxon>Entelegynae</taxon>
        <taxon>Araneoidea</taxon>
        <taxon>Nephilidae</taxon>
        <taxon>Trichonephila</taxon>
        <taxon>Trichonephila inaurata</taxon>
    </lineage>
</organism>
<dbReference type="AlphaFoldDB" id="A0A8X6IHT6"/>
<comment type="caution">
    <text evidence="1">The sequence shown here is derived from an EMBL/GenBank/DDBJ whole genome shotgun (WGS) entry which is preliminary data.</text>
</comment>
<feature type="non-terminal residue" evidence="1">
    <location>
        <position position="84"/>
    </location>
</feature>